<dbReference type="EMBL" id="CAXITT010000961">
    <property type="protein sequence ID" value="CAL1547379.1"/>
    <property type="molecule type" value="Genomic_DNA"/>
</dbReference>
<dbReference type="Proteomes" id="UP001497497">
    <property type="component" value="Unassembled WGS sequence"/>
</dbReference>
<evidence type="ECO:0000313" key="2">
    <source>
        <dbReference type="Proteomes" id="UP001497497"/>
    </source>
</evidence>
<name>A0AAV2INL9_LYMST</name>
<sequence>MGGGSSLPLDGSNAQPANVGVRGNILSYEIPNGSGGKSHFYIVNADRGERGIFQYSKGGVVSRQHTSKIFPKSTISVRSQNRQDGHYIVTLKKLNGVDLNTYFS</sequence>
<accession>A0AAV2INL9</accession>
<comment type="caution">
    <text evidence="1">The sequence shown here is derived from an EMBL/GenBank/DDBJ whole genome shotgun (WGS) entry which is preliminary data.</text>
</comment>
<proteinExistence type="predicted"/>
<reference evidence="1 2" key="1">
    <citation type="submission" date="2024-04" db="EMBL/GenBank/DDBJ databases">
        <authorList>
            <consortium name="Genoscope - CEA"/>
            <person name="William W."/>
        </authorList>
    </citation>
    <scope>NUCLEOTIDE SEQUENCE [LARGE SCALE GENOMIC DNA]</scope>
</reference>
<evidence type="ECO:0000313" key="1">
    <source>
        <dbReference type="EMBL" id="CAL1547379.1"/>
    </source>
</evidence>
<dbReference type="AlphaFoldDB" id="A0AAV2INL9"/>
<keyword evidence="2" id="KW-1185">Reference proteome</keyword>
<gene>
    <name evidence="1" type="ORF">GSLYS_00020704001</name>
</gene>
<protein>
    <submittedName>
        <fullName evidence="1">Uncharacterized protein</fullName>
    </submittedName>
</protein>
<organism evidence="1 2">
    <name type="scientific">Lymnaea stagnalis</name>
    <name type="common">Great pond snail</name>
    <name type="synonym">Helix stagnalis</name>
    <dbReference type="NCBI Taxonomy" id="6523"/>
    <lineage>
        <taxon>Eukaryota</taxon>
        <taxon>Metazoa</taxon>
        <taxon>Spiralia</taxon>
        <taxon>Lophotrochozoa</taxon>
        <taxon>Mollusca</taxon>
        <taxon>Gastropoda</taxon>
        <taxon>Heterobranchia</taxon>
        <taxon>Euthyneura</taxon>
        <taxon>Panpulmonata</taxon>
        <taxon>Hygrophila</taxon>
        <taxon>Lymnaeoidea</taxon>
        <taxon>Lymnaeidae</taxon>
        <taxon>Lymnaea</taxon>
    </lineage>
</organism>